<name>A0A5B7HM74_PORTR</name>
<dbReference type="Proteomes" id="UP000324222">
    <property type="component" value="Unassembled WGS sequence"/>
</dbReference>
<protein>
    <submittedName>
        <fullName evidence="1">Uncharacterized protein</fullName>
    </submittedName>
</protein>
<sequence>MRSIPGKSTDTETLFWRRLGCAAHRFAAAAGRRQEWDAWRGCGRVDFGGLWEGWRRMLEQSRRRRREGRREAMVMGLRVRRGRGRLAPETPAGSQ</sequence>
<keyword evidence="2" id="KW-1185">Reference proteome</keyword>
<organism evidence="1 2">
    <name type="scientific">Portunus trituberculatus</name>
    <name type="common">Swimming crab</name>
    <name type="synonym">Neptunus trituberculatus</name>
    <dbReference type="NCBI Taxonomy" id="210409"/>
    <lineage>
        <taxon>Eukaryota</taxon>
        <taxon>Metazoa</taxon>
        <taxon>Ecdysozoa</taxon>
        <taxon>Arthropoda</taxon>
        <taxon>Crustacea</taxon>
        <taxon>Multicrustacea</taxon>
        <taxon>Malacostraca</taxon>
        <taxon>Eumalacostraca</taxon>
        <taxon>Eucarida</taxon>
        <taxon>Decapoda</taxon>
        <taxon>Pleocyemata</taxon>
        <taxon>Brachyura</taxon>
        <taxon>Eubrachyura</taxon>
        <taxon>Portunoidea</taxon>
        <taxon>Portunidae</taxon>
        <taxon>Portuninae</taxon>
        <taxon>Portunus</taxon>
    </lineage>
</organism>
<gene>
    <name evidence="1" type="ORF">E2C01_068366</name>
</gene>
<accession>A0A5B7HM74</accession>
<dbReference type="AlphaFoldDB" id="A0A5B7HM74"/>
<proteinExistence type="predicted"/>
<reference evidence="1 2" key="1">
    <citation type="submission" date="2019-05" db="EMBL/GenBank/DDBJ databases">
        <title>Another draft genome of Portunus trituberculatus and its Hox gene families provides insights of decapod evolution.</title>
        <authorList>
            <person name="Jeong J.-H."/>
            <person name="Song I."/>
            <person name="Kim S."/>
            <person name="Choi T."/>
            <person name="Kim D."/>
            <person name="Ryu S."/>
            <person name="Kim W."/>
        </authorList>
    </citation>
    <scope>NUCLEOTIDE SEQUENCE [LARGE SCALE GENOMIC DNA]</scope>
    <source>
        <tissue evidence="1">Muscle</tissue>
    </source>
</reference>
<evidence type="ECO:0000313" key="2">
    <source>
        <dbReference type="Proteomes" id="UP000324222"/>
    </source>
</evidence>
<evidence type="ECO:0000313" key="1">
    <source>
        <dbReference type="EMBL" id="MPC74021.1"/>
    </source>
</evidence>
<comment type="caution">
    <text evidence="1">The sequence shown here is derived from an EMBL/GenBank/DDBJ whole genome shotgun (WGS) entry which is preliminary data.</text>
</comment>
<dbReference type="EMBL" id="VSRR010038069">
    <property type="protein sequence ID" value="MPC74021.1"/>
    <property type="molecule type" value="Genomic_DNA"/>
</dbReference>